<keyword evidence="4" id="KW-0862">Zinc</keyword>
<dbReference type="Gene3D" id="1.25.40.880">
    <property type="entry name" value="Alkyl sulfatase, dimerisation domain"/>
    <property type="match status" value="1"/>
</dbReference>
<name>D3FE79_CONWI</name>
<dbReference type="GO" id="GO:0018741">
    <property type="term" value="F:linear primary-alkylsulfatase activity"/>
    <property type="evidence" value="ECO:0007669"/>
    <property type="project" value="UniProtKB-EC"/>
</dbReference>
<dbReference type="Gene3D" id="3.60.15.30">
    <property type="entry name" value="Metallo-beta-lactamase domain"/>
    <property type="match status" value="1"/>
</dbReference>
<dbReference type="Pfam" id="PF14863">
    <property type="entry name" value="Alkyl_sulf_dimr"/>
    <property type="match status" value="1"/>
</dbReference>
<dbReference type="Pfam" id="PF14864">
    <property type="entry name" value="Alkyl_sulf_C"/>
    <property type="match status" value="1"/>
</dbReference>
<dbReference type="InterPro" id="IPR052195">
    <property type="entry name" value="Bact_Alkyl/Aryl-Sulfatase"/>
</dbReference>
<dbReference type="FunFam" id="1.25.40.880:FF:000001">
    <property type="entry name" value="SDS hydrolase SdsA1"/>
    <property type="match status" value="1"/>
</dbReference>
<protein>
    <recommendedName>
        <fullName evidence="7">Linear primary-alkylsulfatase</fullName>
        <ecNumber evidence="6">3.1.6.21</ecNumber>
    </recommendedName>
    <alternativeName>
        <fullName evidence="8">Type III linear primary-alkylsulfatase</fullName>
    </alternativeName>
</protein>
<dbReference type="EMBL" id="CP001854">
    <property type="protein sequence ID" value="ADB53571.1"/>
    <property type="molecule type" value="Genomic_DNA"/>
</dbReference>
<dbReference type="PANTHER" id="PTHR43223:SF1">
    <property type="entry name" value="ALKYL_ARYL-SULFATASE BDS1"/>
    <property type="match status" value="1"/>
</dbReference>
<dbReference type="GO" id="GO:0046983">
    <property type="term" value="F:protein dimerization activity"/>
    <property type="evidence" value="ECO:0007669"/>
    <property type="project" value="InterPro"/>
</dbReference>
<proteinExistence type="inferred from homology"/>
<dbReference type="STRING" id="469383.Cwoe_5162"/>
<evidence type="ECO:0000313" key="10">
    <source>
        <dbReference type="EMBL" id="ADB53571.1"/>
    </source>
</evidence>
<reference evidence="11" key="2">
    <citation type="submission" date="2010-01" db="EMBL/GenBank/DDBJ databases">
        <title>The complete genome of Conexibacter woesei DSM 14684.</title>
        <authorList>
            <consortium name="US DOE Joint Genome Institute (JGI-PGF)"/>
            <person name="Lucas S."/>
            <person name="Copeland A."/>
            <person name="Lapidus A."/>
            <person name="Glavina del Rio T."/>
            <person name="Dalin E."/>
            <person name="Tice H."/>
            <person name="Bruce D."/>
            <person name="Goodwin L."/>
            <person name="Pitluck S."/>
            <person name="Kyrpides N."/>
            <person name="Mavromatis K."/>
            <person name="Ivanova N."/>
            <person name="Mikhailova N."/>
            <person name="Chertkov O."/>
            <person name="Brettin T."/>
            <person name="Detter J.C."/>
            <person name="Han C."/>
            <person name="Larimer F."/>
            <person name="Land M."/>
            <person name="Hauser L."/>
            <person name="Markowitz V."/>
            <person name="Cheng J.-F."/>
            <person name="Hugenholtz P."/>
            <person name="Woyke T."/>
            <person name="Wu D."/>
            <person name="Pukall R."/>
            <person name="Steenblock K."/>
            <person name="Schneider S."/>
            <person name="Klenk H.-P."/>
            <person name="Eisen J.A."/>
        </authorList>
    </citation>
    <scope>NUCLEOTIDE SEQUENCE [LARGE SCALE GENOMIC DNA]</scope>
    <source>
        <strain evidence="11">DSM 14684 / CIP 108061 / JCM 11494 / NBRC 100937 / ID131577</strain>
    </source>
</reference>
<evidence type="ECO:0000256" key="4">
    <source>
        <dbReference type="ARBA" id="ARBA00022833"/>
    </source>
</evidence>
<evidence type="ECO:0000256" key="3">
    <source>
        <dbReference type="ARBA" id="ARBA00022801"/>
    </source>
</evidence>
<evidence type="ECO:0000256" key="7">
    <source>
        <dbReference type="ARBA" id="ARBA00068034"/>
    </source>
</evidence>
<dbReference type="Gene3D" id="3.30.1050.10">
    <property type="entry name" value="SCP2 sterol-binding domain"/>
    <property type="match status" value="1"/>
</dbReference>
<dbReference type="InterPro" id="IPR001279">
    <property type="entry name" value="Metallo-B-lactamas"/>
</dbReference>
<dbReference type="Pfam" id="PF00753">
    <property type="entry name" value="Lactamase_B"/>
    <property type="match status" value="1"/>
</dbReference>
<dbReference type="InterPro" id="IPR044097">
    <property type="entry name" value="Bds1/SdsA1_MBL-fold"/>
</dbReference>
<evidence type="ECO:0000256" key="1">
    <source>
        <dbReference type="ARBA" id="ARBA00001947"/>
    </source>
</evidence>
<evidence type="ECO:0000256" key="5">
    <source>
        <dbReference type="ARBA" id="ARBA00033751"/>
    </source>
</evidence>
<dbReference type="InterPro" id="IPR036527">
    <property type="entry name" value="SCP2_sterol-bd_dom_sf"/>
</dbReference>
<dbReference type="SUPFAM" id="SSF55718">
    <property type="entry name" value="SCP-like"/>
    <property type="match status" value="1"/>
</dbReference>
<dbReference type="CDD" id="cd07710">
    <property type="entry name" value="arylsulfatase_Sdsa1-like_MBL-fold"/>
    <property type="match status" value="1"/>
</dbReference>
<keyword evidence="11" id="KW-1185">Reference proteome</keyword>
<dbReference type="eggNOG" id="COG2015">
    <property type="taxonomic scope" value="Bacteria"/>
</dbReference>
<dbReference type="OrthoDB" id="5240502at2"/>
<organism evidence="10 11">
    <name type="scientific">Conexibacter woesei (strain DSM 14684 / CCUG 47730 / CIP 108061 / JCM 11494 / NBRC 100937 / ID131577)</name>
    <dbReference type="NCBI Taxonomy" id="469383"/>
    <lineage>
        <taxon>Bacteria</taxon>
        <taxon>Bacillati</taxon>
        <taxon>Actinomycetota</taxon>
        <taxon>Thermoleophilia</taxon>
        <taxon>Solirubrobacterales</taxon>
        <taxon>Conexibacteraceae</taxon>
        <taxon>Conexibacter</taxon>
    </lineage>
</organism>
<dbReference type="GO" id="GO:0046872">
    <property type="term" value="F:metal ion binding"/>
    <property type="evidence" value="ECO:0007669"/>
    <property type="project" value="UniProtKB-KW"/>
</dbReference>
<dbReference type="InterPro" id="IPR038536">
    <property type="entry name" value="Alkyl/aryl-sulf_dimr_sf"/>
</dbReference>
<dbReference type="HOGENOM" id="CLU_014655_1_0_11"/>
<dbReference type="AlphaFoldDB" id="D3FE79"/>
<comment type="cofactor">
    <cofactor evidence="1">
        <name>Zn(2+)</name>
        <dbReference type="ChEBI" id="CHEBI:29105"/>
    </cofactor>
</comment>
<evidence type="ECO:0000256" key="8">
    <source>
        <dbReference type="ARBA" id="ARBA00075789"/>
    </source>
</evidence>
<dbReference type="SMART" id="SM00849">
    <property type="entry name" value="Lactamase_B"/>
    <property type="match status" value="1"/>
</dbReference>
<dbReference type="EC" id="3.1.6.21" evidence="6"/>
<reference evidence="10 11" key="1">
    <citation type="journal article" date="2010" name="Stand. Genomic Sci.">
        <title>Complete genome sequence of Conexibacter woesei type strain (ID131577).</title>
        <authorList>
            <person name="Pukall R."/>
            <person name="Lapidus A."/>
            <person name="Glavina Del Rio T."/>
            <person name="Copeland A."/>
            <person name="Tice H."/>
            <person name="Cheng J.-F."/>
            <person name="Lucas S."/>
            <person name="Chen F."/>
            <person name="Nolan M."/>
            <person name="Bruce D."/>
            <person name="Goodwin L."/>
            <person name="Pitluck S."/>
            <person name="Mavromatis K."/>
            <person name="Ivanova N."/>
            <person name="Ovchinnikova G."/>
            <person name="Pati A."/>
            <person name="Chen A."/>
            <person name="Palaniappan K."/>
            <person name="Land M."/>
            <person name="Hauser L."/>
            <person name="Chang Y.-J."/>
            <person name="Jeffries C.D."/>
            <person name="Chain P."/>
            <person name="Meincke L."/>
            <person name="Sims D."/>
            <person name="Brettin T."/>
            <person name="Detter J.C."/>
            <person name="Rohde M."/>
            <person name="Goeker M."/>
            <person name="Bristow J."/>
            <person name="Eisen J.A."/>
            <person name="Markowitz V."/>
            <person name="Kyrpides N.C."/>
            <person name="Klenk H.-P."/>
            <person name="Hugenholtz P."/>
        </authorList>
    </citation>
    <scope>NUCLEOTIDE SEQUENCE [LARGE SCALE GENOMIC DNA]</scope>
    <source>
        <strain evidence="11">DSM 14684 / CIP 108061 / JCM 11494 / NBRC 100937 / ID131577</strain>
    </source>
</reference>
<dbReference type="SUPFAM" id="SSF56281">
    <property type="entry name" value="Metallo-hydrolase/oxidoreductase"/>
    <property type="match status" value="1"/>
</dbReference>
<evidence type="ECO:0000259" key="9">
    <source>
        <dbReference type="SMART" id="SM00849"/>
    </source>
</evidence>
<accession>D3FE79</accession>
<dbReference type="RefSeq" id="WP_012936622.1">
    <property type="nucleotide sequence ID" value="NC_013739.1"/>
</dbReference>
<evidence type="ECO:0000256" key="6">
    <source>
        <dbReference type="ARBA" id="ARBA00066568"/>
    </source>
</evidence>
<keyword evidence="2" id="KW-0479">Metal-binding</keyword>
<dbReference type="FunFam" id="3.60.15.30:FF:000001">
    <property type="entry name" value="Alkyl/aryl-sulfatase BDS1"/>
    <property type="match status" value="1"/>
</dbReference>
<evidence type="ECO:0000256" key="2">
    <source>
        <dbReference type="ARBA" id="ARBA00022723"/>
    </source>
</evidence>
<comment type="similarity">
    <text evidence="5">Belongs to the metallo-beta-lactamase superfamily. Type III sulfatase family.</text>
</comment>
<feature type="domain" description="Metallo-beta-lactamase" evidence="9">
    <location>
        <begin position="108"/>
        <end position="330"/>
    </location>
</feature>
<dbReference type="KEGG" id="cwo:Cwoe_5162"/>
<keyword evidence="3" id="KW-0378">Hydrolase</keyword>
<gene>
    <name evidence="10" type="ordered locus">Cwoe_5162</name>
</gene>
<dbReference type="PANTHER" id="PTHR43223">
    <property type="entry name" value="ALKYL/ARYL-SULFATASE"/>
    <property type="match status" value="1"/>
</dbReference>
<dbReference type="Proteomes" id="UP000008229">
    <property type="component" value="Chromosome"/>
</dbReference>
<dbReference type="InterPro" id="IPR029228">
    <property type="entry name" value="Alkyl_sulf_dimr"/>
</dbReference>
<dbReference type="GO" id="GO:0018909">
    <property type="term" value="P:dodecyl sulfate metabolic process"/>
    <property type="evidence" value="ECO:0007669"/>
    <property type="project" value="InterPro"/>
</dbReference>
<evidence type="ECO:0000313" key="11">
    <source>
        <dbReference type="Proteomes" id="UP000008229"/>
    </source>
</evidence>
<sequence>MAEKDLRQDATAATRAANEAMAAGLPFEDRRDFEEAAKGLVAPLPNGGVVRGRDGGALWDLSRFDFIHDDAPAPETVNPSLWRQMQLTVQGGLYEVVPGLYQVRTLDLSNITFVEGDTGVIAFDPLISAETAAAALELYYAHRPRRPIVAVVYSHSHVDHFGGIRGIVDEADVRAGRVRIVAPEGFLEAAVAENVLAGNVMSRRSSYMYGNLLPADPKGQVGAGLGVTTSSGSVTLIPPTHTVSQTGERMTIDGLEFEFMMAPDSEAPAEMHWFIDRFKALTAAENCCHTLHNTYTIRGAKIRDPLAWSKYLEQTVELWGDRVEVMYGMHHWPAWGRERVLELLGMGRDGYRFINDETLRLANHGFGPVEIAEQVEFPPRLSRHWAMRGYYGSLNHNVKATYVNYLGWFDGNPATLHTLPPVEAGRRYVEFMGGADAVLSRARGAFELGDYRWVVEVVNHLVFADPANQAARDLQAAALEQLGYQSESGPWRNFYLTAAKELREGVRQLPTPSTASADSVRAMSLDLFVDYLGVRLNGAKAGDREITIACRFPDVRAEWTLLVRNGALSQRHGIAADADATLTLNRTDLDAIVLRTTTLPALLEAGTVTLDGNADAVHDFLGLLDDFEFWFDIVTP</sequence>
<dbReference type="InterPro" id="IPR036866">
    <property type="entry name" value="RibonucZ/Hydroxyglut_hydro"/>
</dbReference>
<dbReference type="InterPro" id="IPR029229">
    <property type="entry name" value="Alkyl_sulf_C"/>
</dbReference>